<dbReference type="EMBL" id="SVCM01000124">
    <property type="protein sequence ID" value="MBE6060652.1"/>
    <property type="molecule type" value="Genomic_DNA"/>
</dbReference>
<protein>
    <submittedName>
        <fullName evidence="2">Class I SAM-dependent methyltransferase</fullName>
    </submittedName>
</protein>
<keyword evidence="2" id="KW-0808">Transferase</keyword>
<proteinExistence type="predicted"/>
<dbReference type="GO" id="GO:0008757">
    <property type="term" value="F:S-adenosylmethionine-dependent methyltransferase activity"/>
    <property type="evidence" value="ECO:0007669"/>
    <property type="project" value="InterPro"/>
</dbReference>
<evidence type="ECO:0000259" key="1">
    <source>
        <dbReference type="Pfam" id="PF08241"/>
    </source>
</evidence>
<dbReference type="CDD" id="cd02440">
    <property type="entry name" value="AdoMet_MTases"/>
    <property type="match status" value="1"/>
</dbReference>
<dbReference type="InterPro" id="IPR029063">
    <property type="entry name" value="SAM-dependent_MTases_sf"/>
</dbReference>
<dbReference type="Gene3D" id="3.40.50.150">
    <property type="entry name" value="Vaccinia Virus protein VP39"/>
    <property type="match status" value="1"/>
</dbReference>
<reference evidence="2" key="1">
    <citation type="submission" date="2019-04" db="EMBL/GenBank/DDBJ databases">
        <title>Evolution of Biomass-Degrading Anaerobic Consortia Revealed by Metagenomics.</title>
        <authorList>
            <person name="Peng X."/>
        </authorList>
    </citation>
    <scope>NUCLEOTIDE SEQUENCE</scope>
    <source>
        <strain evidence="2">SIG254</strain>
    </source>
</reference>
<keyword evidence="2" id="KW-0489">Methyltransferase</keyword>
<dbReference type="InterPro" id="IPR013216">
    <property type="entry name" value="Methyltransf_11"/>
</dbReference>
<gene>
    <name evidence="2" type="ORF">E7215_10850</name>
</gene>
<dbReference type="Pfam" id="PF08241">
    <property type="entry name" value="Methyltransf_11"/>
    <property type="match status" value="1"/>
</dbReference>
<sequence length="198" mass="22965">MVKGRVSMGNTKDFDKVYKYYDKFMAIFNLYKIRDIEDAASINEDEVVVDIGGGTGFLANHICNSCNTVYVLDESEKMLSRVEERGNVKVIKGNALSTPFDSGSIDTVIMSDVFHHIKEQEELIAEISRILKDSGKIVIMDFHKNHIRTRLLRLFEFILFGRLFFRTKDEIKVLLEEHFHISKVYDKGYYFIFVGEKI</sequence>
<dbReference type="GO" id="GO:0032259">
    <property type="term" value="P:methylation"/>
    <property type="evidence" value="ECO:0007669"/>
    <property type="project" value="UniProtKB-KW"/>
</dbReference>
<dbReference type="Proteomes" id="UP000768462">
    <property type="component" value="Unassembled WGS sequence"/>
</dbReference>
<accession>A0A927WBD2</accession>
<dbReference type="AlphaFoldDB" id="A0A927WBD2"/>
<dbReference type="SUPFAM" id="SSF53335">
    <property type="entry name" value="S-adenosyl-L-methionine-dependent methyltransferases"/>
    <property type="match status" value="1"/>
</dbReference>
<feature type="domain" description="Methyltransferase type 11" evidence="1">
    <location>
        <begin position="49"/>
        <end position="139"/>
    </location>
</feature>
<comment type="caution">
    <text evidence="2">The sequence shown here is derived from an EMBL/GenBank/DDBJ whole genome shotgun (WGS) entry which is preliminary data.</text>
</comment>
<name>A0A927WBD2_9CLOT</name>
<evidence type="ECO:0000313" key="2">
    <source>
        <dbReference type="EMBL" id="MBE6060652.1"/>
    </source>
</evidence>
<evidence type="ECO:0000313" key="3">
    <source>
        <dbReference type="Proteomes" id="UP000768462"/>
    </source>
</evidence>
<dbReference type="PANTHER" id="PTHR43591:SF110">
    <property type="entry name" value="RHODANESE DOMAIN-CONTAINING PROTEIN"/>
    <property type="match status" value="1"/>
</dbReference>
<dbReference type="PANTHER" id="PTHR43591">
    <property type="entry name" value="METHYLTRANSFERASE"/>
    <property type="match status" value="1"/>
</dbReference>
<organism evidence="2 3">
    <name type="scientific">Clostridium sulfidigenes</name>
    <dbReference type="NCBI Taxonomy" id="318464"/>
    <lineage>
        <taxon>Bacteria</taxon>
        <taxon>Bacillati</taxon>
        <taxon>Bacillota</taxon>
        <taxon>Clostridia</taxon>
        <taxon>Eubacteriales</taxon>
        <taxon>Clostridiaceae</taxon>
        <taxon>Clostridium</taxon>
    </lineage>
</organism>